<protein>
    <recommendedName>
        <fullName evidence="5">Transport permease protein</fullName>
    </recommendedName>
</protein>
<dbReference type="PANTHER" id="PTHR43229">
    <property type="entry name" value="NODULATION PROTEIN J"/>
    <property type="match status" value="1"/>
</dbReference>
<proteinExistence type="inferred from homology"/>
<dbReference type="EMBL" id="MHIE01000016">
    <property type="protein sequence ID" value="OGY45654.1"/>
    <property type="molecule type" value="Genomic_DNA"/>
</dbReference>
<evidence type="ECO:0000256" key="3">
    <source>
        <dbReference type="ARBA" id="ARBA00022989"/>
    </source>
</evidence>
<gene>
    <name evidence="7" type="ORF">A2744_03145</name>
</gene>
<accession>A0A1G1Y0D7</accession>
<feature type="transmembrane region" description="Helical" evidence="5">
    <location>
        <begin position="226"/>
        <end position="246"/>
    </location>
</feature>
<dbReference type="InterPro" id="IPR051784">
    <property type="entry name" value="Nod_factor_ABC_transporter"/>
</dbReference>
<evidence type="ECO:0000313" key="8">
    <source>
        <dbReference type="Proteomes" id="UP000178240"/>
    </source>
</evidence>
<feature type="transmembrane region" description="Helical" evidence="5">
    <location>
        <begin position="21"/>
        <end position="44"/>
    </location>
</feature>
<dbReference type="PANTHER" id="PTHR43229:SF2">
    <property type="entry name" value="NODULATION PROTEIN J"/>
    <property type="match status" value="1"/>
</dbReference>
<feature type="transmembrane region" description="Helical" evidence="5">
    <location>
        <begin position="101"/>
        <end position="126"/>
    </location>
</feature>
<feature type="transmembrane region" description="Helical" evidence="5">
    <location>
        <begin position="132"/>
        <end position="158"/>
    </location>
</feature>
<comment type="subcellular location">
    <subcellularLocation>
        <location evidence="5">Cell membrane</location>
        <topology evidence="5">Multi-pass membrane protein</topology>
    </subcellularLocation>
    <subcellularLocation>
        <location evidence="1">Membrane</location>
        <topology evidence="1">Multi-pass membrane protein</topology>
    </subcellularLocation>
</comment>
<dbReference type="PRINTS" id="PR00164">
    <property type="entry name" value="ABC2TRNSPORT"/>
</dbReference>
<evidence type="ECO:0000256" key="5">
    <source>
        <dbReference type="RuleBase" id="RU361157"/>
    </source>
</evidence>
<keyword evidence="5" id="KW-1003">Cell membrane</keyword>
<reference evidence="7 8" key="1">
    <citation type="journal article" date="2016" name="Nat. Commun.">
        <title>Thousands of microbial genomes shed light on interconnected biogeochemical processes in an aquifer system.</title>
        <authorList>
            <person name="Anantharaman K."/>
            <person name="Brown C.T."/>
            <person name="Hug L.A."/>
            <person name="Sharon I."/>
            <person name="Castelle C.J."/>
            <person name="Probst A.J."/>
            <person name="Thomas B.C."/>
            <person name="Singh A."/>
            <person name="Wilkins M.J."/>
            <person name="Karaoz U."/>
            <person name="Brodie E.L."/>
            <person name="Williams K.H."/>
            <person name="Hubbard S.S."/>
            <person name="Banfield J.F."/>
        </authorList>
    </citation>
    <scope>NUCLEOTIDE SEQUENCE [LARGE SCALE GENOMIC DNA]</scope>
</reference>
<dbReference type="GO" id="GO:0043190">
    <property type="term" value="C:ATP-binding cassette (ABC) transporter complex"/>
    <property type="evidence" value="ECO:0007669"/>
    <property type="project" value="InterPro"/>
</dbReference>
<sequence>MLQRILAIFIRQMYLERHSPHRVLGMFYWPMMELFIWGLLTIYLNKIGGSQFNLVTILLSGLIFWNFFNRAQLSISISFLEDVWVRNVGNVFASPIRPMEYLMGLILVSAFQTTISLTLIGSLAWVLWHLNIFQFGFWLLPFMASLFLTGWSLGILAVAITLRLGPSAEILAWALPVLIQPLSAVFYPVEILPKFFQIISGALPTTYIFEGMRSIVLENNFVMTDLGWAFGLNALYFAISIGLFLLSYRSVRRRGVLHRYSD</sequence>
<dbReference type="PROSITE" id="PS51012">
    <property type="entry name" value="ABC_TM2"/>
    <property type="match status" value="1"/>
</dbReference>
<organism evidence="7 8">
    <name type="scientific">Candidatus Buchananbacteria bacterium RIFCSPHIGHO2_01_FULL_44_11</name>
    <dbReference type="NCBI Taxonomy" id="1797535"/>
    <lineage>
        <taxon>Bacteria</taxon>
        <taxon>Candidatus Buchananiibacteriota</taxon>
    </lineage>
</organism>
<feature type="transmembrane region" description="Helical" evidence="5">
    <location>
        <begin position="50"/>
        <end position="68"/>
    </location>
</feature>
<evidence type="ECO:0000256" key="2">
    <source>
        <dbReference type="ARBA" id="ARBA00022692"/>
    </source>
</evidence>
<keyword evidence="2 5" id="KW-0812">Transmembrane</keyword>
<comment type="caution">
    <text evidence="7">The sequence shown here is derived from an EMBL/GenBank/DDBJ whole genome shotgun (WGS) entry which is preliminary data.</text>
</comment>
<evidence type="ECO:0000256" key="4">
    <source>
        <dbReference type="ARBA" id="ARBA00023136"/>
    </source>
</evidence>
<comment type="similarity">
    <text evidence="5">Belongs to the ABC-2 integral membrane protein family.</text>
</comment>
<keyword evidence="5" id="KW-0813">Transport</keyword>
<keyword evidence="3 5" id="KW-1133">Transmembrane helix</keyword>
<dbReference type="Proteomes" id="UP000178240">
    <property type="component" value="Unassembled WGS sequence"/>
</dbReference>
<dbReference type="InterPro" id="IPR047817">
    <property type="entry name" value="ABC2_TM_bact-type"/>
</dbReference>
<dbReference type="InterPro" id="IPR013525">
    <property type="entry name" value="ABC2_TM"/>
</dbReference>
<feature type="domain" description="ABC transmembrane type-2" evidence="6">
    <location>
        <begin position="21"/>
        <end position="247"/>
    </location>
</feature>
<dbReference type="GO" id="GO:0140359">
    <property type="term" value="F:ABC-type transporter activity"/>
    <property type="evidence" value="ECO:0007669"/>
    <property type="project" value="InterPro"/>
</dbReference>
<name>A0A1G1Y0D7_9BACT</name>
<feature type="transmembrane region" description="Helical" evidence="5">
    <location>
        <begin position="170"/>
        <end position="189"/>
    </location>
</feature>
<dbReference type="Pfam" id="PF01061">
    <property type="entry name" value="ABC2_membrane"/>
    <property type="match status" value="1"/>
</dbReference>
<keyword evidence="4 5" id="KW-0472">Membrane</keyword>
<dbReference type="AlphaFoldDB" id="A0A1G1Y0D7"/>
<dbReference type="InterPro" id="IPR000412">
    <property type="entry name" value="ABC_2_transport"/>
</dbReference>
<evidence type="ECO:0000313" key="7">
    <source>
        <dbReference type="EMBL" id="OGY45654.1"/>
    </source>
</evidence>
<evidence type="ECO:0000259" key="6">
    <source>
        <dbReference type="PROSITE" id="PS51012"/>
    </source>
</evidence>
<evidence type="ECO:0000256" key="1">
    <source>
        <dbReference type="ARBA" id="ARBA00004141"/>
    </source>
</evidence>